<dbReference type="AlphaFoldDB" id="A0AAE0Y492"/>
<keyword evidence="3" id="KW-0813">Transport</keyword>
<feature type="transmembrane region" description="Helical" evidence="12">
    <location>
        <begin position="295"/>
        <end position="318"/>
    </location>
</feature>
<dbReference type="Pfam" id="PF00474">
    <property type="entry name" value="SSF"/>
    <property type="match status" value="1"/>
</dbReference>
<dbReference type="NCBIfam" id="TIGR00813">
    <property type="entry name" value="sss"/>
    <property type="match status" value="1"/>
</dbReference>
<feature type="transmembrane region" description="Helical" evidence="12">
    <location>
        <begin position="103"/>
        <end position="127"/>
    </location>
</feature>
<dbReference type="InterPro" id="IPR001734">
    <property type="entry name" value="Na/solute_symporter"/>
</dbReference>
<evidence type="ECO:0000256" key="1">
    <source>
        <dbReference type="ARBA" id="ARBA00004651"/>
    </source>
</evidence>
<evidence type="ECO:0000256" key="12">
    <source>
        <dbReference type="SAM" id="Phobius"/>
    </source>
</evidence>
<evidence type="ECO:0000256" key="5">
    <source>
        <dbReference type="ARBA" id="ARBA00022692"/>
    </source>
</evidence>
<feature type="transmembrane region" description="Helical" evidence="12">
    <location>
        <begin position="212"/>
        <end position="236"/>
    </location>
</feature>
<reference evidence="13" key="1">
    <citation type="journal article" date="2023" name="G3 (Bethesda)">
        <title>A reference genome for the long-term kleptoplast-retaining sea slug Elysia crispata morphotype clarki.</title>
        <authorList>
            <person name="Eastman K.E."/>
            <person name="Pendleton A.L."/>
            <person name="Shaikh M.A."/>
            <person name="Suttiyut T."/>
            <person name="Ogas R."/>
            <person name="Tomko P."/>
            <person name="Gavelis G."/>
            <person name="Widhalm J.R."/>
            <person name="Wisecaver J.H."/>
        </authorList>
    </citation>
    <scope>NUCLEOTIDE SEQUENCE</scope>
    <source>
        <strain evidence="13">ECLA1</strain>
    </source>
</reference>
<organism evidence="13 14">
    <name type="scientific">Elysia crispata</name>
    <name type="common">lettuce slug</name>
    <dbReference type="NCBI Taxonomy" id="231223"/>
    <lineage>
        <taxon>Eukaryota</taxon>
        <taxon>Metazoa</taxon>
        <taxon>Spiralia</taxon>
        <taxon>Lophotrochozoa</taxon>
        <taxon>Mollusca</taxon>
        <taxon>Gastropoda</taxon>
        <taxon>Heterobranchia</taxon>
        <taxon>Euthyneura</taxon>
        <taxon>Panpulmonata</taxon>
        <taxon>Sacoglossa</taxon>
        <taxon>Placobranchoidea</taxon>
        <taxon>Plakobranchidae</taxon>
        <taxon>Elysia</taxon>
    </lineage>
</organism>
<comment type="subcellular location">
    <subcellularLocation>
        <location evidence="1">Cell membrane</location>
        <topology evidence="1">Multi-pass membrane protein</topology>
    </subcellularLocation>
</comment>
<proteinExistence type="inferred from homology"/>
<keyword evidence="9 12" id="KW-0472">Membrane</keyword>
<feature type="transmembrane region" description="Helical" evidence="12">
    <location>
        <begin position="148"/>
        <end position="169"/>
    </location>
</feature>
<evidence type="ECO:0000256" key="4">
    <source>
        <dbReference type="ARBA" id="ARBA00022475"/>
    </source>
</evidence>
<accession>A0AAE0Y492</accession>
<feature type="transmembrane region" description="Helical" evidence="12">
    <location>
        <begin position="33"/>
        <end position="51"/>
    </location>
</feature>
<evidence type="ECO:0000256" key="3">
    <source>
        <dbReference type="ARBA" id="ARBA00022448"/>
    </source>
</evidence>
<keyword evidence="14" id="KW-1185">Reference proteome</keyword>
<feature type="transmembrane region" description="Helical" evidence="12">
    <location>
        <begin position="72"/>
        <end position="91"/>
    </location>
</feature>
<comment type="caution">
    <text evidence="13">The sequence shown here is derived from an EMBL/GenBank/DDBJ whole genome shotgun (WGS) entry which is preliminary data.</text>
</comment>
<feature type="transmembrane region" description="Helical" evidence="12">
    <location>
        <begin position="256"/>
        <end position="274"/>
    </location>
</feature>
<keyword evidence="10" id="KW-0739">Sodium transport</keyword>
<dbReference type="GO" id="GO:0006814">
    <property type="term" value="P:sodium ion transport"/>
    <property type="evidence" value="ECO:0007669"/>
    <property type="project" value="UniProtKB-KW"/>
</dbReference>
<dbReference type="InterPro" id="IPR038377">
    <property type="entry name" value="Na/Glc_symporter_sf"/>
</dbReference>
<dbReference type="EMBL" id="JAWDGP010006973">
    <property type="protein sequence ID" value="KAK3732344.1"/>
    <property type="molecule type" value="Genomic_DNA"/>
</dbReference>
<keyword evidence="6 12" id="KW-1133">Transmembrane helix</keyword>
<evidence type="ECO:0000313" key="13">
    <source>
        <dbReference type="EMBL" id="KAK3732344.1"/>
    </source>
</evidence>
<evidence type="ECO:0008006" key="15">
    <source>
        <dbReference type="Google" id="ProtNLM"/>
    </source>
</evidence>
<dbReference type="InterPro" id="IPR051163">
    <property type="entry name" value="Sodium:Solute_Symporter_SSF"/>
</dbReference>
<evidence type="ECO:0000256" key="7">
    <source>
        <dbReference type="ARBA" id="ARBA00023053"/>
    </source>
</evidence>
<evidence type="ECO:0000256" key="6">
    <source>
        <dbReference type="ARBA" id="ARBA00022989"/>
    </source>
</evidence>
<evidence type="ECO:0000256" key="11">
    <source>
        <dbReference type="RuleBase" id="RU362091"/>
    </source>
</evidence>
<keyword evidence="4" id="KW-1003">Cell membrane</keyword>
<evidence type="ECO:0000256" key="10">
    <source>
        <dbReference type="ARBA" id="ARBA00023201"/>
    </source>
</evidence>
<evidence type="ECO:0000256" key="8">
    <source>
        <dbReference type="ARBA" id="ARBA00023065"/>
    </source>
</evidence>
<dbReference type="GO" id="GO:0005886">
    <property type="term" value="C:plasma membrane"/>
    <property type="evidence" value="ECO:0007669"/>
    <property type="project" value="UniProtKB-SubCell"/>
</dbReference>
<evidence type="ECO:0000313" key="14">
    <source>
        <dbReference type="Proteomes" id="UP001283361"/>
    </source>
</evidence>
<feature type="transmembrane region" description="Helical" evidence="12">
    <location>
        <begin position="357"/>
        <end position="381"/>
    </location>
</feature>
<dbReference type="Gene3D" id="1.20.1730.10">
    <property type="entry name" value="Sodium/glucose cotransporter"/>
    <property type="match status" value="1"/>
</dbReference>
<keyword evidence="8" id="KW-0406">Ion transport</keyword>
<evidence type="ECO:0000256" key="2">
    <source>
        <dbReference type="ARBA" id="ARBA00006434"/>
    </source>
</evidence>
<feature type="transmembrane region" description="Helical" evidence="12">
    <location>
        <begin position="401"/>
        <end position="421"/>
    </location>
</feature>
<keyword evidence="5 12" id="KW-0812">Transmembrane</keyword>
<keyword evidence="7" id="KW-0915">Sodium</keyword>
<dbReference type="PANTHER" id="PTHR42985:SF40">
    <property type="entry name" value="LD47995P-RELATED"/>
    <property type="match status" value="1"/>
</dbReference>
<protein>
    <recommendedName>
        <fullName evidence="15">Sodium-coupled monocarboxylate transporter 2</fullName>
    </recommendedName>
</protein>
<feature type="transmembrane region" description="Helical" evidence="12">
    <location>
        <begin position="181"/>
        <end position="205"/>
    </location>
</feature>
<dbReference type="Proteomes" id="UP001283361">
    <property type="component" value="Unassembled WGS sequence"/>
</dbReference>
<dbReference type="GO" id="GO:0015293">
    <property type="term" value="F:symporter activity"/>
    <property type="evidence" value="ECO:0007669"/>
    <property type="project" value="TreeGrafter"/>
</dbReference>
<dbReference type="PANTHER" id="PTHR42985">
    <property type="entry name" value="SODIUM-COUPLED MONOCARBOXYLATE TRANSPORTER"/>
    <property type="match status" value="1"/>
</dbReference>
<evidence type="ECO:0000256" key="9">
    <source>
        <dbReference type="ARBA" id="ARBA00023136"/>
    </source>
</evidence>
<dbReference type="PROSITE" id="PS50283">
    <property type="entry name" value="NA_SOLUT_SYMP_3"/>
    <property type="match status" value="1"/>
</dbReference>
<sequence>MPTPSCFRPGVRVEPKFDGDYTFNTGHVKSFTILDYTIFLLSLLIPTLIGFHQAWRGNTELDDYMLARRSMSYIPVGLSLLASFLSAITTIGAPAEIYEHDTLYVWVGLSFCIVSAASAHIYMPVFYKLKINSVYEYLELRFSRKVRTVGSCLFVIQMVVYMAIVLYAPSIAFNAVTGLNLWAAIVSVGLVCTLYVTVGGVRAVIWADSFQIFVMFGSALAMLFAAMATVGTTTMWESAQRTERVLFLDFSLNPTLRHSVWNLFFGGGFSYLALYVNQAQVHRCLTCRTLREVKIALWMSFPGHFLYLALCLIIGLYMGAFYENCDPLQAKLVANANELTPLFTQDILSIVPGLPGIYLAGVFSATLSTISSGLNSISMVILEDYIRVYVKSKLKQDKERLILQIVSVIFGFVCLEITFLVSKFGGILEVKILNALDTQDIH</sequence>
<gene>
    <name evidence="13" type="ORF">RRG08_055927</name>
</gene>
<name>A0AAE0Y492_9GAST</name>
<comment type="similarity">
    <text evidence="2 11">Belongs to the sodium:solute symporter (SSF) (TC 2.A.21) family.</text>
</comment>